<evidence type="ECO:0000256" key="2">
    <source>
        <dbReference type="SAM" id="MobiDB-lite"/>
    </source>
</evidence>
<dbReference type="EMBL" id="AUWU02000005">
    <property type="protein sequence ID" value="KAH0572638.1"/>
    <property type="molecule type" value="Genomic_DNA"/>
</dbReference>
<dbReference type="OrthoDB" id="10254097at2759"/>
<dbReference type="Proteomes" id="UP000018208">
    <property type="component" value="Unassembled WGS sequence"/>
</dbReference>
<organism evidence="3">
    <name type="scientific">Spironucleus salmonicida</name>
    <dbReference type="NCBI Taxonomy" id="348837"/>
    <lineage>
        <taxon>Eukaryota</taxon>
        <taxon>Metamonada</taxon>
        <taxon>Diplomonadida</taxon>
        <taxon>Hexamitidae</taxon>
        <taxon>Hexamitinae</taxon>
        <taxon>Spironucleus</taxon>
    </lineage>
</organism>
<gene>
    <name evidence="3" type="ORF">SS50377_15636</name>
    <name evidence="4" type="ORF">SS50377_24749</name>
</gene>
<dbReference type="VEuPathDB" id="GiardiaDB:SS50377_24749"/>
<name>V6LUZ8_9EUKA</name>
<keyword evidence="1" id="KW-0175">Coiled coil</keyword>
<feature type="region of interest" description="Disordered" evidence="2">
    <location>
        <begin position="563"/>
        <end position="585"/>
    </location>
</feature>
<evidence type="ECO:0000313" key="5">
    <source>
        <dbReference type="Proteomes" id="UP000018208"/>
    </source>
</evidence>
<keyword evidence="5" id="KW-1185">Reference proteome</keyword>
<protein>
    <submittedName>
        <fullName evidence="3">Uncharacterized protein</fullName>
    </submittedName>
</protein>
<evidence type="ECO:0000256" key="1">
    <source>
        <dbReference type="SAM" id="Coils"/>
    </source>
</evidence>
<reference evidence="4" key="2">
    <citation type="submission" date="2020-12" db="EMBL/GenBank/DDBJ databases">
        <title>New Spironucleus salmonicida genome in near-complete chromosomes.</title>
        <authorList>
            <person name="Xu F."/>
            <person name="Kurt Z."/>
            <person name="Jimenez-Gonzalez A."/>
            <person name="Astvaldsson A."/>
            <person name="Andersson J.O."/>
            <person name="Svard S.G."/>
        </authorList>
    </citation>
    <scope>NUCLEOTIDE SEQUENCE</scope>
    <source>
        <strain evidence="4">ATCC 50377</strain>
    </source>
</reference>
<feature type="coiled-coil region" evidence="1">
    <location>
        <begin position="592"/>
        <end position="626"/>
    </location>
</feature>
<feature type="region of interest" description="Disordered" evidence="2">
    <location>
        <begin position="525"/>
        <end position="547"/>
    </location>
</feature>
<feature type="coiled-coil region" evidence="1">
    <location>
        <begin position="281"/>
        <end position="416"/>
    </location>
</feature>
<evidence type="ECO:0000313" key="3">
    <source>
        <dbReference type="EMBL" id="EST44629.1"/>
    </source>
</evidence>
<proteinExistence type="predicted"/>
<evidence type="ECO:0000313" key="4">
    <source>
        <dbReference type="EMBL" id="KAH0572638.1"/>
    </source>
</evidence>
<feature type="compositionally biased region" description="Polar residues" evidence="2">
    <location>
        <begin position="532"/>
        <end position="547"/>
    </location>
</feature>
<reference evidence="3 4" key="1">
    <citation type="journal article" date="2014" name="PLoS Genet.">
        <title>The Genome of Spironucleus salmonicida Highlights a Fish Pathogen Adapted to Fluctuating Environments.</title>
        <authorList>
            <person name="Xu F."/>
            <person name="Jerlstrom-Hultqvist J."/>
            <person name="Einarsson E."/>
            <person name="Astvaldsson A."/>
            <person name="Svard S.G."/>
            <person name="Andersson J.O."/>
        </authorList>
    </citation>
    <scope>NUCLEOTIDE SEQUENCE</scope>
    <source>
        <strain evidence="4">ATCC 50377</strain>
    </source>
</reference>
<dbReference type="EMBL" id="KI546115">
    <property type="protein sequence ID" value="EST44629.1"/>
    <property type="molecule type" value="Genomic_DNA"/>
</dbReference>
<accession>V6LUZ8</accession>
<sequence>MQRAPSPLVTFTLTNKRTRLPTVSNIQDNSHIKIEVPNSQVFTERTQNFVWDDRVKQEAQTFKSHMTDNPQILSTKFFIGDPKQRLIDLKDALSTIVNEDDFLFGCNPVCDIEKLEMKQVIEQPFSNQQDVTLKLEDIQDFVDNTDTLIVEEGKAVNELEVYTITFEQCLQLLRQFEGSEKIIQVLNRIKNYYINKATRKGQRLIALEQATISLDKKIITTEHDLMYTRDFLSQKIAELTEQKFEFNKLHEESIELKIQNTNLTLSNQELLENQQRLSYENKILTGNNLQLQSDIENLNQRVKHLTSVSQRLRQVSDQSIEKLHISEKKLQSEYNTKTMLENKLKAFQNQVKLQEQQIFKFTNDLEDQKQKFQQQKSQYLQKLYKYGESPEQLNNVNQLNNNVKEAIQTIVHLTSSDIIGKLSQFNINTQGLYSLRSILQNLNQKSSIETILQSLTKDLTSVNEIFCKEVQTLQIQTQKHSTMRPNRSSLKINLAQNIIDTQQRKSNARKLTQRNMLNQLNIESSRKESIHHSNQSPIENSTDSQYSIQEQTENEYEFNIFNDKKQKEESSDNEYHTKTPKSRDKILTKDQIKQKALEKKQKDHELQLLEQKSADNQAEIEKQKNVNQLQQENQLLTVNQQTPNSNQKQSNLTILQISNLKDQLNSEVNSNSKEKLATFDKEKVIISEQQRYKNQMQLNGIQHATVGLQVENKSENVKYLKLKINELIRKCQDAGILKHSLQNIKAENGEEEWDLSQFEIKTPNQYTNQSKITQSGTEHLRKQQQIQLVPDETQIKENIDQDEEQSNQSSSSIQGLPSFQHNENLDQHLLRYVKQVNISQEVQTTLETKEILVQTDQLVEEFLDFDWDKNQEEGQDIRHFKVSNQLAIGANDAIQSIPIYRPDDITVFNQKIVETPVIGAFKELQQSIKNKQQLIQSSGKQADNEHQKMLENEKDLQDPFSINRKNEIPSFSEYFQKQETHISDTIPSVYQNLKQTSTQQQQQQLLNNHKIYGKQTHFQLGFDADDVEEQDKVLAKKQSQNRGGQASKLKAATNSYVTMKDKPLKHTNDMLIKQEHDIPTYDDFVQLIANQGRVQIIKKIVKPSPIEIHPRYGSFLKNSLDLSKQQPIDFFRVPHIVDKLYLKFYPDKLDTKIQLYPCILKRIDMGKVFLSDSQLQNNTKNYFQYLLNTTHLQLRGKQVKSKINTDFGQIMFPKLGETVKFIRFSSLTSSKQLPNIIALLEDISIKHISVIKINNQTYLEVPLENVVLKPLPQIIKLIRQILTDRQNSSNSFIVQQIEQPSTPSELTTKKRFDVISGQLSRSQAESLAHYLIFWAQNKYGVSILIQTLAWNLIANLAYYQYENEEIYLFSRLLFDELPSDYFLVYIEMRKMMGLESFTNSANPELVLIQSIPAMINQLLKNWEPKRQYAFIQNIYAIIYQNTLNKLPSTFEFQVLAPLVLHAYGSFRKVTFQSAQFVYTQFAKEEKTYPNLTYGSFRQMCEVLVPLWTAQSITEAFYQFSENIYKTRIENQDTHVKDYDLQTTDFKNRIMRWTQFQDLFESFQFGRFSLVSSDILDKTANLDLKRLIKNSVMVFNNFKNLMGDIERTFQVHLKTQNGQMIQQYWKKIISLAEVSQCDILVYDFESAILQLSSAIEQIVQSLLLIKPEGALVVIGGAINNLKNFFANQE</sequence>